<dbReference type="InterPro" id="IPR036111">
    <property type="entry name" value="Mal/L-sulfo/L-lacto_DH-like_sf"/>
</dbReference>
<dbReference type="InterPro" id="IPR043144">
    <property type="entry name" value="Mal/L-sulf/L-lact_DH-like_ah"/>
</dbReference>
<organism evidence="3 4">
    <name type="scientific">candidate division WWE3 bacterium RIFCSPHIGHO2_02_FULL_38_14</name>
    <dbReference type="NCBI Taxonomy" id="1802620"/>
    <lineage>
        <taxon>Bacteria</taxon>
        <taxon>Katanobacteria</taxon>
    </lineage>
</organism>
<dbReference type="Proteomes" id="UP000178127">
    <property type="component" value="Unassembled WGS sequence"/>
</dbReference>
<dbReference type="Pfam" id="PF02615">
    <property type="entry name" value="Ldh_2"/>
    <property type="match status" value="1"/>
</dbReference>
<accession>A0A1F4V7V1</accession>
<evidence type="ECO:0000313" key="3">
    <source>
        <dbReference type="EMBL" id="OGC53291.1"/>
    </source>
</evidence>
<comment type="caution">
    <text evidence="3">The sequence shown here is derived from an EMBL/GenBank/DDBJ whole genome shotgun (WGS) entry which is preliminary data.</text>
</comment>
<dbReference type="InterPro" id="IPR003767">
    <property type="entry name" value="Malate/L-lactate_DH-like"/>
</dbReference>
<proteinExistence type="inferred from homology"/>
<dbReference type="AlphaFoldDB" id="A0A1F4V7V1"/>
<dbReference type="STRING" id="1802620.A3D91_02665"/>
<dbReference type="Gene3D" id="1.10.1530.10">
    <property type="match status" value="1"/>
</dbReference>
<sequence length="328" mass="35615">MKIKIIFLERLIKKALKKYGYTPKEIKTIKNILQYAQLRGNNQGIVKLIGKGIPRRVEGQPPKIIKQSKVSALVDGNKTHAMVVMDYLTDLAIKKAKKSGVGIAGSNNTEESTGAIGYYVNKITQFGYIGIAFSASPFQTTAPFGSNEARFCTNPFAFGIPTSTDPIILDMTTSTMAYYGLIEAKIAGKEVPEDIGYDSKGNPTTNPAEIMSGALKTMAGHKGSGLALVVQIMAGAFVGADSFNDESDNSGNLVIAIDPEIFIPAEEFKNNVSDIIRKVKSARKIEGVKEIMFPGEKGNKLTKERAESGEIDIEENLLKQLKEIVKNT</sequence>
<dbReference type="GO" id="GO:0016491">
    <property type="term" value="F:oxidoreductase activity"/>
    <property type="evidence" value="ECO:0007669"/>
    <property type="project" value="UniProtKB-KW"/>
</dbReference>
<dbReference type="PANTHER" id="PTHR11091">
    <property type="entry name" value="OXIDOREDUCTASE-RELATED"/>
    <property type="match status" value="1"/>
</dbReference>
<dbReference type="SUPFAM" id="SSF89733">
    <property type="entry name" value="L-sulfolactate dehydrogenase-like"/>
    <property type="match status" value="1"/>
</dbReference>
<dbReference type="PANTHER" id="PTHR11091:SF0">
    <property type="entry name" value="MALATE DEHYDROGENASE"/>
    <property type="match status" value="1"/>
</dbReference>
<evidence type="ECO:0008006" key="5">
    <source>
        <dbReference type="Google" id="ProtNLM"/>
    </source>
</evidence>
<protein>
    <recommendedName>
        <fullName evidence="5">Lactate dehydrogenase</fullName>
    </recommendedName>
</protein>
<evidence type="ECO:0000256" key="1">
    <source>
        <dbReference type="ARBA" id="ARBA00006056"/>
    </source>
</evidence>
<dbReference type="EMBL" id="MEVD01000015">
    <property type="protein sequence ID" value="OGC53291.1"/>
    <property type="molecule type" value="Genomic_DNA"/>
</dbReference>
<gene>
    <name evidence="3" type="ORF">A3D91_02665</name>
</gene>
<evidence type="ECO:0000256" key="2">
    <source>
        <dbReference type="ARBA" id="ARBA00023002"/>
    </source>
</evidence>
<dbReference type="InterPro" id="IPR043143">
    <property type="entry name" value="Mal/L-sulf/L-lact_DH-like_NADP"/>
</dbReference>
<keyword evidence="2" id="KW-0560">Oxidoreductase</keyword>
<dbReference type="Gene3D" id="3.30.1370.60">
    <property type="entry name" value="Hypothetical oxidoreductase yiak, domain 2"/>
    <property type="match status" value="1"/>
</dbReference>
<name>A0A1F4V7V1_UNCKA</name>
<evidence type="ECO:0000313" key="4">
    <source>
        <dbReference type="Proteomes" id="UP000178127"/>
    </source>
</evidence>
<comment type="similarity">
    <text evidence="1">Belongs to the LDH2/MDH2 oxidoreductase family.</text>
</comment>
<reference evidence="3 4" key="1">
    <citation type="journal article" date="2016" name="Nat. Commun.">
        <title>Thousands of microbial genomes shed light on interconnected biogeochemical processes in an aquifer system.</title>
        <authorList>
            <person name="Anantharaman K."/>
            <person name="Brown C.T."/>
            <person name="Hug L.A."/>
            <person name="Sharon I."/>
            <person name="Castelle C.J."/>
            <person name="Probst A.J."/>
            <person name="Thomas B.C."/>
            <person name="Singh A."/>
            <person name="Wilkins M.J."/>
            <person name="Karaoz U."/>
            <person name="Brodie E.L."/>
            <person name="Williams K.H."/>
            <person name="Hubbard S.S."/>
            <person name="Banfield J.F."/>
        </authorList>
    </citation>
    <scope>NUCLEOTIDE SEQUENCE [LARGE SCALE GENOMIC DNA]</scope>
</reference>